<comment type="similarity">
    <text evidence="1">Belongs to the virb1 family.</text>
</comment>
<evidence type="ECO:0000256" key="1">
    <source>
        <dbReference type="ARBA" id="ARBA00009387"/>
    </source>
</evidence>
<feature type="domain" description="Transglycosylase SLT" evidence="2">
    <location>
        <begin position="18"/>
        <end position="71"/>
    </location>
</feature>
<evidence type="ECO:0000313" key="4">
    <source>
        <dbReference type="Proteomes" id="UP000289200"/>
    </source>
</evidence>
<dbReference type="RefSeq" id="WP_207211503.1">
    <property type="nucleotide sequence ID" value="NZ_UWOC01000154.1"/>
</dbReference>
<keyword evidence="4" id="KW-1185">Reference proteome</keyword>
<dbReference type="InterPro" id="IPR008258">
    <property type="entry name" value="Transglycosylase_SLT_dom_1"/>
</dbReference>
<protein>
    <recommendedName>
        <fullName evidence="2">Transglycosylase SLT domain-containing protein</fullName>
    </recommendedName>
</protein>
<dbReference type="Proteomes" id="UP000289200">
    <property type="component" value="Unassembled WGS sequence"/>
</dbReference>
<dbReference type="InterPro" id="IPR023346">
    <property type="entry name" value="Lysozyme-like_dom_sf"/>
</dbReference>
<dbReference type="Pfam" id="PF01464">
    <property type="entry name" value="SLT"/>
    <property type="match status" value="1"/>
</dbReference>
<sequence>MAVSASLSATSGWAVNDAIRTASRNTGASFEYLLATAKVESDFNPRAAAGTSSARGLFQFIDQTWLTMVKEAGPALGLGRYADAITRTPSGRYEVADPAQRQAVMSLRSDPAANAAMAGAFTRRNADRLEARLGRPPSEGELYIAHFLGAGGAAKLITQAGRNPSGIAAEAFPQAAAANRSIFYDRSGAPRSFAQVYGVLVGRFDQARTSATQMAAAAVVTPVAATRTADRLDPELFAPSTYQPDAARTASSPLFHSLFQDEPQRAGVSRFITELWASRPHVAAALSGAVAQAAPGSLAATDPTRAAELFAAPGVGAAGLYGNRG</sequence>
<reference evidence="4" key="1">
    <citation type="submission" date="2018-10" db="EMBL/GenBank/DDBJ databases">
        <authorList>
            <person name="Peiro R."/>
            <person name="Begona"/>
            <person name="Cbmso G."/>
            <person name="Lopez M."/>
            <person name="Gonzalez S."/>
            <person name="Sacristan E."/>
            <person name="Castillo E."/>
        </authorList>
    </citation>
    <scope>NUCLEOTIDE SEQUENCE [LARGE SCALE GENOMIC DNA]</scope>
</reference>
<comment type="caution">
    <text evidence="3">The sequence shown here is derived from an EMBL/GenBank/DDBJ whole genome shotgun (WGS) entry which is preliminary data.</text>
</comment>
<proteinExistence type="inferred from homology"/>
<dbReference type="SUPFAM" id="SSF53955">
    <property type="entry name" value="Lysozyme-like"/>
    <property type="match status" value="1"/>
</dbReference>
<gene>
    <name evidence="3" type="ORF">RHODGE_RHODGE_02950</name>
</gene>
<evidence type="ECO:0000259" key="2">
    <source>
        <dbReference type="Pfam" id="PF01464"/>
    </source>
</evidence>
<accession>A0A447CWX1</accession>
<dbReference type="Gene3D" id="1.10.530.10">
    <property type="match status" value="1"/>
</dbReference>
<organism evidence="3 4">
    <name type="scientific">Rhodoplanes serenus</name>
    <dbReference type="NCBI Taxonomy" id="200615"/>
    <lineage>
        <taxon>Bacteria</taxon>
        <taxon>Pseudomonadati</taxon>
        <taxon>Pseudomonadota</taxon>
        <taxon>Alphaproteobacteria</taxon>
        <taxon>Hyphomicrobiales</taxon>
        <taxon>Nitrobacteraceae</taxon>
        <taxon>Rhodoplanes</taxon>
    </lineage>
</organism>
<dbReference type="EMBL" id="UWOC01000154">
    <property type="protein sequence ID" value="VCU09780.1"/>
    <property type="molecule type" value="Genomic_DNA"/>
</dbReference>
<evidence type="ECO:0000313" key="3">
    <source>
        <dbReference type="EMBL" id="VCU09780.1"/>
    </source>
</evidence>
<dbReference type="AlphaFoldDB" id="A0A447CWX1"/>
<name>A0A447CWX1_9BRAD</name>